<proteinExistence type="predicted"/>
<organism evidence="2 3">
    <name type="scientific">Mycena metata</name>
    <dbReference type="NCBI Taxonomy" id="1033252"/>
    <lineage>
        <taxon>Eukaryota</taxon>
        <taxon>Fungi</taxon>
        <taxon>Dikarya</taxon>
        <taxon>Basidiomycota</taxon>
        <taxon>Agaricomycotina</taxon>
        <taxon>Agaricomycetes</taxon>
        <taxon>Agaricomycetidae</taxon>
        <taxon>Agaricales</taxon>
        <taxon>Marasmiineae</taxon>
        <taxon>Mycenaceae</taxon>
        <taxon>Mycena</taxon>
    </lineage>
</organism>
<accession>A0AAD7I6L6</accession>
<dbReference type="EMBL" id="JARKIB010000122">
    <property type="protein sequence ID" value="KAJ7736255.1"/>
    <property type="molecule type" value="Genomic_DNA"/>
</dbReference>
<gene>
    <name evidence="2" type="ORF">B0H16DRAFT_1764175</name>
</gene>
<evidence type="ECO:0000256" key="1">
    <source>
        <dbReference type="SAM" id="MobiDB-lite"/>
    </source>
</evidence>
<evidence type="ECO:0000313" key="2">
    <source>
        <dbReference type="EMBL" id="KAJ7736255.1"/>
    </source>
</evidence>
<dbReference type="Proteomes" id="UP001215598">
    <property type="component" value="Unassembled WGS sequence"/>
</dbReference>
<sequence length="813" mass="90341">MFLRSYCPPEGIQPSASVMEEKPALPRKKPRIQPLGPGAVHFRADRAKTEVRSLPRDTSFPCAVLRATWEQIWTVVANVPLRLGPRRQSPSFASELLSGDAGNPQSSSLRGIDDKFQVSGTNGAHSVFLGSFITIFATQPENTLQLTPKTNDGPEMTLGARLQALDHGVEDDYYISRSSVTLASLAFQLPPRYYAHSSGSSTQEAFQGRPGGWKFRSIWRAYKLRFRTQQLAVAAAGGDQAAFRMLRDLGNPLCLPGGPIKFLPIYYTGLSGDTIPRLLGQLQSNSGEDQTLDFKTAIRYLLFCMDGIHAVFNVRESYPEAASTDLWAAVWPCIHFLDTYRDIFTTIGAMSDLPKIYRVFLSVLVLLQDHVPTATSITMTLGYRALVVRMWAVFLGESRITDDFARPEEMSQRRAGNFSMFCAYTSAARSMFSITEEEHFQELVDGAGGTKGSLAALIVKHHECVKNVGCTSDPRWSVAINSLAPPSTICNILDKALADSELQEALLYHGIVLPLTAITYRLTAPPYSVQQPDFFHISLDNLIPHILTDRRYGALDQLLRGGLLQMLSAVVNEPAFAKCDSWHDSLKHLKIALLRVQDSLVYFSTLSQLESQLGGVTEDFLGNSPLSGPWKGFWSVLQERREVAQKFVTRTTSSQSACDNVSPSASCSIGERAGIVVLVNLYWNYGEDRAFLRAIVQHDYEKFKRQIITDQINYLRATPGVRACELTVHFNYMSHSTDPPSGISIGTLADLAATVPVWEDYVSRARRSDGRMRIHVVEVERLAAEEKGSETDQETARRLVEKNVEEIHLASRN</sequence>
<reference evidence="2" key="1">
    <citation type="submission" date="2023-03" db="EMBL/GenBank/DDBJ databases">
        <title>Massive genome expansion in bonnet fungi (Mycena s.s.) driven by repeated elements and novel gene families across ecological guilds.</title>
        <authorList>
            <consortium name="Lawrence Berkeley National Laboratory"/>
            <person name="Harder C.B."/>
            <person name="Miyauchi S."/>
            <person name="Viragh M."/>
            <person name="Kuo A."/>
            <person name="Thoen E."/>
            <person name="Andreopoulos B."/>
            <person name="Lu D."/>
            <person name="Skrede I."/>
            <person name="Drula E."/>
            <person name="Henrissat B."/>
            <person name="Morin E."/>
            <person name="Kohler A."/>
            <person name="Barry K."/>
            <person name="LaButti K."/>
            <person name="Morin E."/>
            <person name="Salamov A."/>
            <person name="Lipzen A."/>
            <person name="Mereny Z."/>
            <person name="Hegedus B."/>
            <person name="Baldrian P."/>
            <person name="Stursova M."/>
            <person name="Weitz H."/>
            <person name="Taylor A."/>
            <person name="Grigoriev I.V."/>
            <person name="Nagy L.G."/>
            <person name="Martin F."/>
            <person name="Kauserud H."/>
        </authorList>
    </citation>
    <scope>NUCLEOTIDE SEQUENCE</scope>
    <source>
        <strain evidence="2">CBHHK182m</strain>
    </source>
</reference>
<feature type="region of interest" description="Disordered" evidence="1">
    <location>
        <begin position="13"/>
        <end position="37"/>
    </location>
</feature>
<keyword evidence="3" id="KW-1185">Reference proteome</keyword>
<protein>
    <submittedName>
        <fullName evidence="2">Uncharacterized protein</fullName>
    </submittedName>
</protein>
<evidence type="ECO:0000313" key="3">
    <source>
        <dbReference type="Proteomes" id="UP001215598"/>
    </source>
</evidence>
<feature type="region of interest" description="Disordered" evidence="1">
    <location>
        <begin position="94"/>
        <end position="113"/>
    </location>
</feature>
<dbReference type="AlphaFoldDB" id="A0AAD7I6L6"/>
<name>A0AAD7I6L6_9AGAR</name>
<comment type="caution">
    <text evidence="2">The sequence shown here is derived from an EMBL/GenBank/DDBJ whole genome shotgun (WGS) entry which is preliminary data.</text>
</comment>